<dbReference type="GO" id="GO:0043190">
    <property type="term" value="C:ATP-binding cassette (ABC) transporter complex"/>
    <property type="evidence" value="ECO:0007669"/>
    <property type="project" value="InterPro"/>
</dbReference>
<evidence type="ECO:0000313" key="4">
    <source>
        <dbReference type="Proteomes" id="UP000256661"/>
    </source>
</evidence>
<evidence type="ECO:0000313" key="3">
    <source>
        <dbReference type="EMBL" id="REF00998.1"/>
    </source>
</evidence>
<gene>
    <name evidence="3" type="ORF">DFJ69_6596</name>
</gene>
<feature type="signal peptide" evidence="1">
    <location>
        <begin position="1"/>
        <end position="22"/>
    </location>
</feature>
<dbReference type="AlphaFoldDB" id="A0A3D9SZI6"/>
<accession>A0A3D9SZI6</accession>
<dbReference type="GO" id="GO:1904680">
    <property type="term" value="F:peptide transmembrane transporter activity"/>
    <property type="evidence" value="ECO:0007669"/>
    <property type="project" value="TreeGrafter"/>
</dbReference>
<dbReference type="PANTHER" id="PTHR30290:SF83">
    <property type="entry name" value="ABC TRANSPORTER SUBSTRATE-BINDING PROTEIN"/>
    <property type="match status" value="1"/>
</dbReference>
<keyword evidence="1" id="KW-0732">Signal</keyword>
<dbReference type="Proteomes" id="UP000256661">
    <property type="component" value="Unassembled WGS sequence"/>
</dbReference>
<dbReference type="PANTHER" id="PTHR30290">
    <property type="entry name" value="PERIPLASMIC BINDING COMPONENT OF ABC TRANSPORTER"/>
    <property type="match status" value="1"/>
</dbReference>
<dbReference type="Pfam" id="PF00496">
    <property type="entry name" value="SBP_bac_5"/>
    <property type="match status" value="1"/>
</dbReference>
<dbReference type="InterPro" id="IPR039424">
    <property type="entry name" value="SBP_5"/>
</dbReference>
<dbReference type="PIRSF" id="PIRSF002741">
    <property type="entry name" value="MppA"/>
    <property type="match status" value="1"/>
</dbReference>
<dbReference type="Gene3D" id="3.40.190.10">
    <property type="entry name" value="Periplasmic binding protein-like II"/>
    <property type="match status" value="1"/>
</dbReference>
<feature type="domain" description="Solute-binding protein family 5" evidence="2">
    <location>
        <begin position="103"/>
        <end position="495"/>
    </location>
</feature>
<organism evidence="3 4">
    <name type="scientific">Thermomonospora umbrina</name>
    <dbReference type="NCBI Taxonomy" id="111806"/>
    <lineage>
        <taxon>Bacteria</taxon>
        <taxon>Bacillati</taxon>
        <taxon>Actinomycetota</taxon>
        <taxon>Actinomycetes</taxon>
        <taxon>Streptosporangiales</taxon>
        <taxon>Thermomonosporaceae</taxon>
        <taxon>Thermomonospora</taxon>
    </lineage>
</organism>
<dbReference type="InterPro" id="IPR030678">
    <property type="entry name" value="Peptide/Ni-bd"/>
</dbReference>
<dbReference type="Gene3D" id="3.10.105.10">
    <property type="entry name" value="Dipeptide-binding Protein, Domain 3"/>
    <property type="match status" value="1"/>
</dbReference>
<reference evidence="3 4" key="1">
    <citation type="submission" date="2018-08" db="EMBL/GenBank/DDBJ databases">
        <title>Sequencing the genomes of 1000 actinobacteria strains.</title>
        <authorList>
            <person name="Klenk H.-P."/>
        </authorList>
    </citation>
    <scope>NUCLEOTIDE SEQUENCE [LARGE SCALE GENOMIC DNA]</scope>
    <source>
        <strain evidence="3 4">DSM 43927</strain>
    </source>
</reference>
<dbReference type="SUPFAM" id="SSF53850">
    <property type="entry name" value="Periplasmic binding protein-like II"/>
    <property type="match status" value="1"/>
</dbReference>
<comment type="caution">
    <text evidence="3">The sequence shown here is derived from an EMBL/GenBank/DDBJ whole genome shotgun (WGS) entry which is preliminary data.</text>
</comment>
<evidence type="ECO:0000256" key="1">
    <source>
        <dbReference type="SAM" id="SignalP"/>
    </source>
</evidence>
<dbReference type="CDD" id="cd08506">
    <property type="entry name" value="PBP2_clavulanate_OppA2"/>
    <property type="match status" value="1"/>
</dbReference>
<sequence>MRSPRFLTLTAAGAVALSLGLAACGGGDDDGGDGNGGGVFNGAVDKIHNPSDTKGGTLRMAISSDIDSTDPGNMYYAWSNNFTRLYSRQLLTYPAKPGDESLKPAPDIAEALGVASDGNKTWTYKLRKGLKYEDGTEIKAADIKYAVARTFDRGVLRNGPSYFSQMLDAEGYEGPFKDKNLDNFKGVETPDDYTVVFKLKEPFAEFNEVVTFSGQTAPVPAAKDQGERYGLRPFSSGPFKWEGNYQPGKGGAMVPNPHWDATTDPNRKQLPAKIEVIAGLEAQELDNQLLKGQIHVDLAGTGVQENARSQILQDPALKNSSDNPPGGFAWYIPINVKNIPNVECRRAIVWAADRDAMWRAYGGAVGGDMATSVQPPDIEGREKGTDHFTKAQIGYKGDVNQAKAALQRCGQPNGFSTTMVYRSDRPKEKATAEALQQSLSLVGIKLNLKGYPASTYTNDQFGSPSFVAKEKIGLGTYGWHADWPTGYGYLQAISDGDAIVPSGNANPSELDDKQINDLWDQSLKVEDPAQRAKIYNQIDDRIRSEAAILPNVYARSLLFRPSSLTNVFLHEGFGMYNYSTLGVAK</sequence>
<dbReference type="RefSeq" id="WP_116026088.1">
    <property type="nucleotide sequence ID" value="NZ_QTTT01000001.1"/>
</dbReference>
<dbReference type="InterPro" id="IPR000914">
    <property type="entry name" value="SBP_5_dom"/>
</dbReference>
<keyword evidence="4" id="KW-1185">Reference proteome</keyword>
<dbReference type="GO" id="GO:0042597">
    <property type="term" value="C:periplasmic space"/>
    <property type="evidence" value="ECO:0007669"/>
    <property type="project" value="UniProtKB-ARBA"/>
</dbReference>
<dbReference type="GO" id="GO:0015833">
    <property type="term" value="P:peptide transport"/>
    <property type="evidence" value="ECO:0007669"/>
    <property type="project" value="TreeGrafter"/>
</dbReference>
<protein>
    <submittedName>
        <fullName evidence="3">Peptide/nickel transport system substrate-binding protein</fullName>
    </submittedName>
</protein>
<name>A0A3D9SZI6_9ACTN</name>
<dbReference type="PROSITE" id="PS51257">
    <property type="entry name" value="PROKAR_LIPOPROTEIN"/>
    <property type="match status" value="1"/>
</dbReference>
<feature type="chain" id="PRO_5017826273" evidence="1">
    <location>
        <begin position="23"/>
        <end position="585"/>
    </location>
</feature>
<proteinExistence type="predicted"/>
<evidence type="ECO:0000259" key="2">
    <source>
        <dbReference type="Pfam" id="PF00496"/>
    </source>
</evidence>
<dbReference type="OrthoDB" id="5240629at2"/>
<dbReference type="EMBL" id="QTTT01000001">
    <property type="protein sequence ID" value="REF00998.1"/>
    <property type="molecule type" value="Genomic_DNA"/>
</dbReference>